<dbReference type="Proteomes" id="UP000712281">
    <property type="component" value="Unassembled WGS sequence"/>
</dbReference>
<accession>A0A8S9G838</accession>
<evidence type="ECO:0000313" key="2">
    <source>
        <dbReference type="Proteomes" id="UP000712281"/>
    </source>
</evidence>
<reference evidence="1" key="1">
    <citation type="submission" date="2019-12" db="EMBL/GenBank/DDBJ databases">
        <title>Genome sequencing and annotation of Brassica cretica.</title>
        <authorList>
            <person name="Studholme D.J."/>
            <person name="Sarris P.F."/>
        </authorList>
    </citation>
    <scope>NUCLEOTIDE SEQUENCE</scope>
    <source>
        <strain evidence="1">PFS-001/15</strain>
        <tissue evidence="1">Leaf</tissue>
    </source>
</reference>
<sequence length="125" mass="14441">MSAYPTLSMMVVRQHAADLRCRTSSLEREAVGRDGEETVKIERLEVVKPPRKVKYNGVEVQQQPRMADLKCEERDHSDWRTWCGRVMIEHAFREPPVKRTIPVDSRQLAKTSVDFLAGSEARSRM</sequence>
<gene>
    <name evidence="1" type="ORF">F2Q68_00033117</name>
</gene>
<name>A0A8S9G838_BRACR</name>
<evidence type="ECO:0000313" key="1">
    <source>
        <dbReference type="EMBL" id="KAF2540498.1"/>
    </source>
</evidence>
<dbReference type="AlphaFoldDB" id="A0A8S9G838"/>
<dbReference type="EMBL" id="QGKW02002005">
    <property type="protein sequence ID" value="KAF2540498.1"/>
    <property type="molecule type" value="Genomic_DNA"/>
</dbReference>
<comment type="caution">
    <text evidence="1">The sequence shown here is derived from an EMBL/GenBank/DDBJ whole genome shotgun (WGS) entry which is preliminary data.</text>
</comment>
<protein>
    <submittedName>
        <fullName evidence="1">Uncharacterized protein</fullName>
    </submittedName>
</protein>
<organism evidence="1 2">
    <name type="scientific">Brassica cretica</name>
    <name type="common">Mustard</name>
    <dbReference type="NCBI Taxonomy" id="69181"/>
    <lineage>
        <taxon>Eukaryota</taxon>
        <taxon>Viridiplantae</taxon>
        <taxon>Streptophyta</taxon>
        <taxon>Embryophyta</taxon>
        <taxon>Tracheophyta</taxon>
        <taxon>Spermatophyta</taxon>
        <taxon>Magnoliopsida</taxon>
        <taxon>eudicotyledons</taxon>
        <taxon>Gunneridae</taxon>
        <taxon>Pentapetalae</taxon>
        <taxon>rosids</taxon>
        <taxon>malvids</taxon>
        <taxon>Brassicales</taxon>
        <taxon>Brassicaceae</taxon>
        <taxon>Brassiceae</taxon>
        <taxon>Brassica</taxon>
    </lineage>
</organism>
<proteinExistence type="predicted"/>